<feature type="region of interest" description="Disordered" evidence="1">
    <location>
        <begin position="150"/>
        <end position="239"/>
    </location>
</feature>
<gene>
    <name evidence="3" type="ORF">GHT06_007414</name>
</gene>
<dbReference type="EMBL" id="WJBH02000312">
    <property type="protein sequence ID" value="KAI9549299.1"/>
    <property type="molecule type" value="Genomic_DNA"/>
</dbReference>
<comment type="caution">
    <text evidence="3">The sequence shown here is derived from an EMBL/GenBank/DDBJ whole genome shotgun (WGS) entry which is preliminary data.</text>
</comment>
<evidence type="ECO:0000259" key="2">
    <source>
        <dbReference type="Pfam" id="PF25597"/>
    </source>
</evidence>
<dbReference type="Pfam" id="PF25597">
    <property type="entry name" value="SH3_retrovirus"/>
    <property type="match status" value="1"/>
</dbReference>
<evidence type="ECO:0000256" key="1">
    <source>
        <dbReference type="SAM" id="MobiDB-lite"/>
    </source>
</evidence>
<evidence type="ECO:0000313" key="3">
    <source>
        <dbReference type="EMBL" id="KAI9549299.1"/>
    </source>
</evidence>
<keyword evidence="4" id="KW-1185">Reference proteome</keyword>
<feature type="domain" description="Retroviral polymerase SH3-like" evidence="2">
    <location>
        <begin position="74"/>
        <end position="133"/>
    </location>
</feature>
<dbReference type="Proteomes" id="UP000820818">
    <property type="component" value="Unassembled WGS sequence"/>
</dbReference>
<sequence length="289" mass="32776">MAEHAAPDNSMRAVSHVPKFDGTNHREWNYEIDLCFQNLDIADVVLGLELCPDETTLIPEHMVAHRSHMHLGSFVRIPDTATKLGARSQEGVFVGRCNTQNAFRIYIPKTRKVVVSKDVKIDEQILYRDTNNSSPLTDELDIVDTDDHAMDVDKDQPSVDQTPEDNEHQTNETETPPAGANLNEITIPLDDSNHDVDDENLPRKSTRVNEVPSDDPIHQRDVDCAPQQTRRSTRSPKYSERYIQWQQSLAKVANLSSMSAKVHDYKRRNLAQTPPPRTRSHRISNTLAV</sequence>
<name>A0AAD5PLN5_9CRUS</name>
<dbReference type="AlphaFoldDB" id="A0AAD5PLN5"/>
<organism evidence="3 4">
    <name type="scientific">Daphnia sinensis</name>
    <dbReference type="NCBI Taxonomy" id="1820382"/>
    <lineage>
        <taxon>Eukaryota</taxon>
        <taxon>Metazoa</taxon>
        <taxon>Ecdysozoa</taxon>
        <taxon>Arthropoda</taxon>
        <taxon>Crustacea</taxon>
        <taxon>Branchiopoda</taxon>
        <taxon>Diplostraca</taxon>
        <taxon>Cladocera</taxon>
        <taxon>Anomopoda</taxon>
        <taxon>Daphniidae</taxon>
        <taxon>Daphnia</taxon>
        <taxon>Daphnia similis group</taxon>
    </lineage>
</organism>
<protein>
    <recommendedName>
        <fullName evidence="2">Retroviral polymerase SH3-like domain-containing protein</fullName>
    </recommendedName>
</protein>
<reference evidence="3" key="1">
    <citation type="submission" date="2022-05" db="EMBL/GenBank/DDBJ databases">
        <title>A multi-omics perspective on studying reproductive biology in Daphnia sinensis.</title>
        <authorList>
            <person name="Jia J."/>
        </authorList>
    </citation>
    <scope>NUCLEOTIDE SEQUENCE</scope>
    <source>
        <strain evidence="3">WSL</strain>
    </source>
</reference>
<evidence type="ECO:0000313" key="4">
    <source>
        <dbReference type="Proteomes" id="UP000820818"/>
    </source>
</evidence>
<feature type="region of interest" description="Disordered" evidence="1">
    <location>
        <begin position="265"/>
        <end position="289"/>
    </location>
</feature>
<dbReference type="InterPro" id="IPR057670">
    <property type="entry name" value="SH3_retrovirus"/>
</dbReference>
<proteinExistence type="predicted"/>
<accession>A0AAD5PLN5</accession>